<dbReference type="RefSeq" id="WP_249334501.1">
    <property type="nucleotide sequence ID" value="NZ_JAANES010000004.1"/>
</dbReference>
<comment type="caution">
    <text evidence="2">The sequence shown here is derived from an EMBL/GenBank/DDBJ whole genome shotgun (WGS) entry which is preliminary data.</text>
</comment>
<dbReference type="EMBL" id="JAANES010000004">
    <property type="protein sequence ID" value="MBS3020801.1"/>
    <property type="molecule type" value="Genomic_DNA"/>
</dbReference>
<organism evidence="2 3">
    <name type="scientific">Comamonas brasiliensis</name>
    <dbReference type="NCBI Taxonomy" id="1812482"/>
    <lineage>
        <taxon>Bacteria</taxon>
        <taxon>Pseudomonadati</taxon>
        <taxon>Pseudomonadota</taxon>
        <taxon>Betaproteobacteria</taxon>
        <taxon>Burkholderiales</taxon>
        <taxon>Comamonadaceae</taxon>
        <taxon>Comamonas</taxon>
    </lineage>
</organism>
<reference evidence="2 3" key="1">
    <citation type="submission" date="2020-03" db="EMBL/GenBank/DDBJ databases">
        <title>The role of nitrogen metabolism on polyethylene biodegradation.</title>
        <authorList>
            <person name="Peixoto J."/>
            <person name="Vizzotto C.S."/>
            <person name="Ramos A."/>
            <person name="Alves G."/>
            <person name="Steindorff A."/>
            <person name="Kruger R."/>
        </authorList>
    </citation>
    <scope>NUCLEOTIDE SEQUENCE [LARGE SCALE GENOMIC DNA]</scope>
    <source>
        <strain evidence="2 3">PE63</strain>
    </source>
</reference>
<accession>A0ABS5LWX4</accession>
<evidence type="ECO:0000259" key="1">
    <source>
        <dbReference type="Pfam" id="PF13020"/>
    </source>
</evidence>
<dbReference type="InterPro" id="IPR024975">
    <property type="entry name" value="NOV_C"/>
</dbReference>
<proteinExistence type="predicted"/>
<protein>
    <recommendedName>
        <fullName evidence="1">Protein NO VEIN C-terminal domain-containing protein</fullName>
    </recommendedName>
</protein>
<evidence type="ECO:0000313" key="2">
    <source>
        <dbReference type="EMBL" id="MBS3020801.1"/>
    </source>
</evidence>
<feature type="domain" description="Protein NO VEIN C-terminal" evidence="1">
    <location>
        <begin position="172"/>
        <end position="268"/>
    </location>
</feature>
<dbReference type="Pfam" id="PF13020">
    <property type="entry name" value="NOV_C"/>
    <property type="match status" value="1"/>
</dbReference>
<name>A0ABS5LWX4_9BURK</name>
<evidence type="ECO:0000313" key="3">
    <source>
        <dbReference type="Proteomes" id="UP001647436"/>
    </source>
</evidence>
<dbReference type="Proteomes" id="UP001647436">
    <property type="component" value="Unassembled WGS sequence"/>
</dbReference>
<gene>
    <name evidence="2" type="ORF">DJFAAGMI_03565</name>
</gene>
<keyword evidence="3" id="KW-1185">Reference proteome</keyword>
<sequence length="289" mass="33096">METSQKGQPWSATEVQATIQSYLNMLRQELAGQRYNKAACRQLLFQQLNGIRSPASIEFKHCNISAVMRLLGYPHIKGYQPRFNFRFNFQSLLMEEVESQLQQCQALEAIVQFAVTQPAVEYLAPTFDTVQQEPPKRTPKAAEPTATYALHSAAKRDYLAQEARNRSLGLAGEKFVLAYEQWQLEKQGLHKLASRVEHVAESLGDGLGFDVRSFDLHGKEKLIEVKTTSFAKETPFFVTHNELQVSQQESSRFHLYRLYDFRKRPQLFDLPGAIDSHCQLDAQSYRASF</sequence>